<keyword evidence="7" id="KW-1185">Reference proteome</keyword>
<evidence type="ECO:0000256" key="2">
    <source>
        <dbReference type="ARBA" id="ARBA00022803"/>
    </source>
</evidence>
<feature type="repeat" description="TPR" evidence="3">
    <location>
        <begin position="153"/>
        <end position="186"/>
    </location>
</feature>
<sequence length="358" mass="38050">MRAFGVLVVASAVSLAACGGSKKDPATQAQPASSAKPVATAAPAPAVAPPTSEEASLGIKSFQSGDVPGAKKHFEAAVKKNPKDADALYYLGLVADQAGDKKSAEENYLAALQQRPDLDNAYVNLGALYIEGERINEALLITRQGLQKNPKHPGLHLNLGVGLATKGDIAGATRAFEEATRLAPEDPVFQVTYAHWLVVWKRTDEAAAKLRSARPLAENNVDTLGAIAKEMRLAGAAADCVPTLDKAIAIKDSPELRYERGLCKVALRDEPGSLLDFQMAVAKAPSHADPHYWLAGRYAVLEKWKDVISEYEAYLRLAPNGPFARTAQERIELAKQKSGGAAGGKKTQQGKATPAPKK</sequence>
<dbReference type="PROSITE" id="PS50005">
    <property type="entry name" value="TPR"/>
    <property type="match status" value="3"/>
</dbReference>
<dbReference type="PANTHER" id="PTHR45586">
    <property type="entry name" value="TPR REPEAT-CONTAINING PROTEIN PA4667"/>
    <property type="match status" value="1"/>
</dbReference>
<feature type="repeat" description="TPR" evidence="3">
    <location>
        <begin position="119"/>
        <end position="152"/>
    </location>
</feature>
<feature type="chain" id="PRO_5047078589" evidence="5">
    <location>
        <begin position="17"/>
        <end position="358"/>
    </location>
</feature>
<feature type="signal peptide" evidence="5">
    <location>
        <begin position="1"/>
        <end position="16"/>
    </location>
</feature>
<feature type="repeat" description="TPR" evidence="3">
    <location>
        <begin position="85"/>
        <end position="118"/>
    </location>
</feature>
<dbReference type="InterPro" id="IPR011990">
    <property type="entry name" value="TPR-like_helical_dom_sf"/>
</dbReference>
<evidence type="ECO:0000256" key="5">
    <source>
        <dbReference type="SAM" id="SignalP"/>
    </source>
</evidence>
<keyword evidence="1" id="KW-0677">Repeat</keyword>
<reference evidence="6 7" key="1">
    <citation type="submission" date="2021-12" db="EMBL/GenBank/DDBJ databases">
        <title>Discovery of the Pendulisporaceae a myxobacterial family with distinct sporulation behavior and unique specialized metabolism.</title>
        <authorList>
            <person name="Garcia R."/>
            <person name="Popoff A."/>
            <person name="Bader C.D."/>
            <person name="Loehr J."/>
            <person name="Walesch S."/>
            <person name="Walt C."/>
            <person name="Boldt J."/>
            <person name="Bunk B."/>
            <person name="Haeckl F.J.F.P.J."/>
            <person name="Gunesch A.P."/>
            <person name="Birkelbach J."/>
            <person name="Nuebel U."/>
            <person name="Pietschmann T."/>
            <person name="Bach T."/>
            <person name="Mueller R."/>
        </authorList>
    </citation>
    <scope>NUCLEOTIDE SEQUENCE [LARGE SCALE GENOMIC DNA]</scope>
    <source>
        <strain evidence="6 7">MSr12523</strain>
    </source>
</reference>
<feature type="compositionally biased region" description="Low complexity" evidence="4">
    <location>
        <begin position="31"/>
        <end position="55"/>
    </location>
</feature>
<dbReference type="SMART" id="SM00028">
    <property type="entry name" value="TPR"/>
    <property type="match status" value="5"/>
</dbReference>
<proteinExistence type="predicted"/>
<dbReference type="Gene3D" id="1.25.40.10">
    <property type="entry name" value="Tetratricopeptide repeat domain"/>
    <property type="match status" value="2"/>
</dbReference>
<dbReference type="Proteomes" id="UP001379533">
    <property type="component" value="Chromosome"/>
</dbReference>
<feature type="region of interest" description="Disordered" evidence="4">
    <location>
        <begin position="331"/>
        <end position="358"/>
    </location>
</feature>
<gene>
    <name evidence="6" type="ORF">LZC95_16135</name>
</gene>
<keyword evidence="5" id="KW-0732">Signal</keyword>
<dbReference type="PROSITE" id="PS51257">
    <property type="entry name" value="PROKAR_LIPOPROTEIN"/>
    <property type="match status" value="1"/>
</dbReference>
<dbReference type="SUPFAM" id="SSF48452">
    <property type="entry name" value="TPR-like"/>
    <property type="match status" value="2"/>
</dbReference>
<dbReference type="InterPro" id="IPR051012">
    <property type="entry name" value="CellSynth/LPSAsmb/PSIAsmb"/>
</dbReference>
<feature type="compositionally biased region" description="Low complexity" evidence="4">
    <location>
        <begin position="336"/>
        <end position="358"/>
    </location>
</feature>
<keyword evidence="2 3" id="KW-0802">TPR repeat</keyword>
<feature type="region of interest" description="Disordered" evidence="4">
    <location>
        <begin position="19"/>
        <end position="55"/>
    </location>
</feature>
<protein>
    <submittedName>
        <fullName evidence="6">Tetratricopeptide repeat protein</fullName>
    </submittedName>
</protein>
<name>A0ABZ2KI46_9BACT</name>
<evidence type="ECO:0000256" key="4">
    <source>
        <dbReference type="SAM" id="MobiDB-lite"/>
    </source>
</evidence>
<dbReference type="RefSeq" id="WP_394848966.1">
    <property type="nucleotide sequence ID" value="NZ_CP089982.1"/>
</dbReference>
<dbReference type="InterPro" id="IPR019734">
    <property type="entry name" value="TPR_rpt"/>
</dbReference>
<accession>A0ABZ2KI46</accession>
<evidence type="ECO:0000256" key="3">
    <source>
        <dbReference type="PROSITE-ProRule" id="PRU00339"/>
    </source>
</evidence>
<organism evidence="6 7">
    <name type="scientific">Pendulispora brunnea</name>
    <dbReference type="NCBI Taxonomy" id="2905690"/>
    <lineage>
        <taxon>Bacteria</taxon>
        <taxon>Pseudomonadati</taxon>
        <taxon>Myxococcota</taxon>
        <taxon>Myxococcia</taxon>
        <taxon>Myxococcales</taxon>
        <taxon>Sorangiineae</taxon>
        <taxon>Pendulisporaceae</taxon>
        <taxon>Pendulispora</taxon>
    </lineage>
</organism>
<evidence type="ECO:0000256" key="1">
    <source>
        <dbReference type="ARBA" id="ARBA00022737"/>
    </source>
</evidence>
<dbReference type="EMBL" id="CP089982">
    <property type="protein sequence ID" value="WXA98353.1"/>
    <property type="molecule type" value="Genomic_DNA"/>
</dbReference>
<dbReference type="PANTHER" id="PTHR45586:SF1">
    <property type="entry name" value="LIPOPOLYSACCHARIDE ASSEMBLY PROTEIN B"/>
    <property type="match status" value="1"/>
</dbReference>
<evidence type="ECO:0000313" key="6">
    <source>
        <dbReference type="EMBL" id="WXA98353.1"/>
    </source>
</evidence>
<evidence type="ECO:0000313" key="7">
    <source>
        <dbReference type="Proteomes" id="UP001379533"/>
    </source>
</evidence>
<dbReference type="Pfam" id="PF13432">
    <property type="entry name" value="TPR_16"/>
    <property type="match status" value="1"/>
</dbReference>